<dbReference type="Pfam" id="PF16867">
    <property type="entry name" value="DMSP_lyase"/>
    <property type="match status" value="1"/>
</dbReference>
<reference evidence="1 2" key="1">
    <citation type="submission" date="2017-07" db="EMBL/GenBank/DDBJ databases">
        <title>Genome Sequence of Sulfitobacter pseudonitzschiae Strain SMR1 Isolated from a culture of the Diatom Skeletonema marinoi.</title>
        <authorList>
            <person name="Topel M."/>
            <person name="Pinder M.I.M."/>
            <person name="Johansson O.N."/>
            <person name="Kourtchenko O."/>
            <person name="Godhe A."/>
            <person name="Clarke A.K."/>
        </authorList>
    </citation>
    <scope>NUCLEOTIDE SEQUENCE [LARGE SCALE GENOMIC DNA]</scope>
    <source>
        <strain evidence="1 2">SMR1</strain>
        <plasmid evidence="1 2">pSMR1-1</plasmid>
    </source>
</reference>
<dbReference type="Proteomes" id="UP000199754">
    <property type="component" value="Plasmid pSMR1-1"/>
</dbReference>
<organism evidence="1 2">
    <name type="scientific">Pseudosulfitobacter pseudonitzschiae</name>
    <dbReference type="NCBI Taxonomy" id="1402135"/>
    <lineage>
        <taxon>Bacteria</taxon>
        <taxon>Pseudomonadati</taxon>
        <taxon>Pseudomonadota</taxon>
        <taxon>Alphaproteobacteria</taxon>
        <taxon>Rhodobacterales</taxon>
        <taxon>Roseobacteraceae</taxon>
        <taxon>Pseudosulfitobacter</taxon>
    </lineage>
</organism>
<keyword evidence="1" id="KW-0614">Plasmid</keyword>
<gene>
    <name evidence="1" type="ORF">SULPSESMR1_04648</name>
</gene>
<name>A0A221K5S7_9RHOB</name>
<dbReference type="EMBL" id="CP022416">
    <property type="protein sequence ID" value="ASM74349.1"/>
    <property type="molecule type" value="Genomic_DNA"/>
</dbReference>
<dbReference type="Gene3D" id="2.60.120.10">
    <property type="entry name" value="Jelly Rolls"/>
    <property type="match status" value="1"/>
</dbReference>
<dbReference type="SUPFAM" id="SSF51182">
    <property type="entry name" value="RmlC-like cupins"/>
    <property type="match status" value="1"/>
</dbReference>
<proteinExistence type="predicted"/>
<evidence type="ECO:0000313" key="1">
    <source>
        <dbReference type="EMBL" id="ASM74349.1"/>
    </source>
</evidence>
<dbReference type="GO" id="GO:0047869">
    <property type="term" value="F:dimethylpropiothetin dethiomethylase activity"/>
    <property type="evidence" value="ECO:0007669"/>
    <property type="project" value="InterPro"/>
</dbReference>
<dbReference type="KEGG" id="spse:SULPSESMR1_04648"/>
<sequence>MTSRSTELVSFLRTLNEFLVPRVSGNAQKLVGRIDRKLAFPGQTKGPARISPPLVCTHLFPALTDAANSDSQLSPLVNELRTLEPSLVWRPRTAGAGASANFLNDHANAMIIGPGGIEERSDVWIGLSLLAPGTRYPDHNHAPSEVYLVLSPGEFKQAGGAWFSPGVGKTFYNSPGILHAMRSTPDEPLLALWLLDVEREE</sequence>
<dbReference type="AlphaFoldDB" id="A0A221K5S7"/>
<protein>
    <submittedName>
        <fullName evidence="1">Dimethlysulfonioproprionate lyase</fullName>
    </submittedName>
</protein>
<dbReference type="InterPro" id="IPR031723">
    <property type="entry name" value="DMSP_lyase"/>
</dbReference>
<dbReference type="RefSeq" id="WP_089422421.1">
    <property type="nucleotide sequence ID" value="NZ_CP022416.1"/>
</dbReference>
<dbReference type="InterPro" id="IPR011051">
    <property type="entry name" value="RmlC_Cupin_sf"/>
</dbReference>
<dbReference type="InterPro" id="IPR014710">
    <property type="entry name" value="RmlC-like_jellyroll"/>
</dbReference>
<accession>A0A221K5S7</accession>
<evidence type="ECO:0000313" key="2">
    <source>
        <dbReference type="Proteomes" id="UP000199754"/>
    </source>
</evidence>
<geneLocation type="plasmid" evidence="1 2">
    <name>pSMR1-1</name>
</geneLocation>
<dbReference type="OrthoDB" id="9083851at2"/>
<keyword evidence="1" id="KW-0456">Lyase</keyword>
<keyword evidence="2" id="KW-1185">Reference proteome</keyword>